<name>A0A834MI34_RHYFE</name>
<keyword evidence="3" id="KW-1185">Reference proteome</keyword>
<reference evidence="2" key="1">
    <citation type="submission" date="2020-08" db="EMBL/GenBank/DDBJ databases">
        <title>Genome sequencing and assembly of the red palm weevil Rhynchophorus ferrugineus.</title>
        <authorList>
            <person name="Dias G.B."/>
            <person name="Bergman C.M."/>
            <person name="Manee M."/>
        </authorList>
    </citation>
    <scope>NUCLEOTIDE SEQUENCE</scope>
    <source>
        <strain evidence="2">AA-2017</strain>
        <tissue evidence="2">Whole larva</tissue>
    </source>
</reference>
<accession>A0A834MI34</accession>
<gene>
    <name evidence="2" type="ORF">GWI33_022092</name>
</gene>
<protein>
    <submittedName>
        <fullName evidence="2">Uncharacterized protein</fullName>
    </submittedName>
</protein>
<feature type="region of interest" description="Disordered" evidence="1">
    <location>
        <begin position="112"/>
        <end position="154"/>
    </location>
</feature>
<proteinExistence type="predicted"/>
<evidence type="ECO:0000313" key="2">
    <source>
        <dbReference type="EMBL" id="KAF7284503.1"/>
    </source>
</evidence>
<evidence type="ECO:0000313" key="3">
    <source>
        <dbReference type="Proteomes" id="UP000625711"/>
    </source>
</evidence>
<feature type="region of interest" description="Disordered" evidence="1">
    <location>
        <begin position="49"/>
        <end position="89"/>
    </location>
</feature>
<dbReference type="Proteomes" id="UP000625711">
    <property type="component" value="Unassembled WGS sequence"/>
</dbReference>
<evidence type="ECO:0000256" key="1">
    <source>
        <dbReference type="SAM" id="MobiDB-lite"/>
    </source>
</evidence>
<organism evidence="2 3">
    <name type="scientific">Rhynchophorus ferrugineus</name>
    <name type="common">Red palm weevil</name>
    <name type="synonym">Curculio ferrugineus</name>
    <dbReference type="NCBI Taxonomy" id="354439"/>
    <lineage>
        <taxon>Eukaryota</taxon>
        <taxon>Metazoa</taxon>
        <taxon>Ecdysozoa</taxon>
        <taxon>Arthropoda</taxon>
        <taxon>Hexapoda</taxon>
        <taxon>Insecta</taxon>
        <taxon>Pterygota</taxon>
        <taxon>Neoptera</taxon>
        <taxon>Endopterygota</taxon>
        <taxon>Coleoptera</taxon>
        <taxon>Polyphaga</taxon>
        <taxon>Cucujiformia</taxon>
        <taxon>Curculionidae</taxon>
        <taxon>Dryophthorinae</taxon>
        <taxon>Rhynchophorus</taxon>
    </lineage>
</organism>
<dbReference type="EMBL" id="JAACXV010000077">
    <property type="protein sequence ID" value="KAF7284503.1"/>
    <property type="molecule type" value="Genomic_DNA"/>
</dbReference>
<comment type="caution">
    <text evidence="2">The sequence shown here is derived from an EMBL/GenBank/DDBJ whole genome shotgun (WGS) entry which is preliminary data.</text>
</comment>
<dbReference type="AlphaFoldDB" id="A0A834MI34"/>
<sequence>MSYSLKLGTVFCLFAAFVWQYGYAAHIMVAPGLYRQVYPVLERQGVSQPTLPSGAHGDNQKLFGARSNLQGPENLEEPGEGQDGQPRAYVERQVYEIPYPGDYRYRLVPLQQSPHGSSGPYTVPAGDPYARGQDVGGPQPPKLIYNPNQQEGTQYFYPLSNRAAPEHVPAYASQQEDEA</sequence>